<keyword evidence="6" id="KW-0679">Respiratory chain</keyword>
<comment type="subcellular location">
    <subcellularLocation>
        <location evidence="2">Mitochondrion inner membrane</location>
        <topology evidence="2">Single-pass membrane protein</topology>
        <orientation evidence="2">Matrix side</orientation>
    </subcellularLocation>
</comment>
<evidence type="ECO:0000256" key="11">
    <source>
        <dbReference type="ARBA" id="ARBA00023128"/>
    </source>
</evidence>
<evidence type="ECO:0000256" key="3">
    <source>
        <dbReference type="ARBA" id="ARBA00009960"/>
    </source>
</evidence>
<sequence length="87" mass="9901">MPVPFEALIPFGIITAMFAVTGTGLTVVRYYSNDRKPTRFGLDTWERQMMERDRRLTGSVRGQSSEPIAPAEFATNSVWYLEKPRST</sequence>
<dbReference type="EMBL" id="CBTN010000043">
    <property type="protein sequence ID" value="CDH57047.1"/>
    <property type="molecule type" value="Genomic_DNA"/>
</dbReference>
<evidence type="ECO:0000256" key="8">
    <source>
        <dbReference type="ARBA" id="ARBA00022792"/>
    </source>
</evidence>
<dbReference type="Pfam" id="PF15879">
    <property type="entry name" value="MWFE"/>
    <property type="match status" value="1"/>
</dbReference>
<keyword evidence="12 13" id="KW-0472">Membrane</keyword>
<dbReference type="OrthoDB" id="1920692at2759"/>
<evidence type="ECO:0000256" key="13">
    <source>
        <dbReference type="SAM" id="Phobius"/>
    </source>
</evidence>
<comment type="caution">
    <text evidence="14">The sequence shown here is derived from an EMBL/GenBank/DDBJ whole genome shotgun (WGS) entry which is preliminary data.</text>
</comment>
<evidence type="ECO:0000256" key="7">
    <source>
        <dbReference type="ARBA" id="ARBA00022692"/>
    </source>
</evidence>
<keyword evidence="10 13" id="KW-1133">Transmembrane helix</keyword>
<proteinExistence type="inferred from homology"/>
<evidence type="ECO:0000256" key="1">
    <source>
        <dbReference type="ARBA" id="ARBA00003195"/>
    </source>
</evidence>
<evidence type="ECO:0000256" key="4">
    <source>
        <dbReference type="ARBA" id="ARBA00016392"/>
    </source>
</evidence>
<evidence type="ECO:0000256" key="6">
    <source>
        <dbReference type="ARBA" id="ARBA00022660"/>
    </source>
</evidence>
<name>A0A068S5G3_9FUNG</name>
<comment type="function">
    <text evidence="1">Accessory subunit of the mitochondrial membrane respiratory chain NADH dehydrogenase (Complex I), that is believed not to be involved in catalysis. Complex I functions in the transfer of electrons from NADH to the respiratory chain. The immediate electron acceptor for the enzyme is believed to be ubiquinone.</text>
</comment>
<gene>
    <name evidence="14" type="ORF">LCOR_08040.1</name>
</gene>
<keyword evidence="8" id="KW-0999">Mitochondrion inner membrane</keyword>
<accession>A0A068S5G3</accession>
<dbReference type="PANTHER" id="PTHR17098:SF2">
    <property type="entry name" value="NADH DEHYDROGENASE [UBIQUINONE] 1 ALPHA SUBCOMPLEX SUBUNIT 1"/>
    <property type="match status" value="1"/>
</dbReference>
<protein>
    <recommendedName>
        <fullName evidence="4">NADH dehydrogenase [ubiquinone] 1 alpha subcomplex subunit 1</fullName>
    </recommendedName>
</protein>
<keyword evidence="5" id="KW-0813">Transport</keyword>
<evidence type="ECO:0000256" key="2">
    <source>
        <dbReference type="ARBA" id="ARBA00004298"/>
    </source>
</evidence>
<evidence type="ECO:0000256" key="12">
    <source>
        <dbReference type="ARBA" id="ARBA00023136"/>
    </source>
</evidence>
<keyword evidence="9" id="KW-0249">Electron transport</keyword>
<comment type="similarity">
    <text evidence="3">Belongs to the complex I NDUFA1 subunit family.</text>
</comment>
<dbReference type="STRING" id="1263082.A0A068S5G3"/>
<evidence type="ECO:0000313" key="15">
    <source>
        <dbReference type="Proteomes" id="UP000027586"/>
    </source>
</evidence>
<dbReference type="VEuPathDB" id="FungiDB:LCOR_08040.1"/>
<keyword evidence="7 13" id="KW-0812">Transmembrane</keyword>
<dbReference type="Proteomes" id="UP000027586">
    <property type="component" value="Unassembled WGS sequence"/>
</dbReference>
<dbReference type="GO" id="GO:0005743">
    <property type="term" value="C:mitochondrial inner membrane"/>
    <property type="evidence" value="ECO:0007669"/>
    <property type="project" value="UniProtKB-SubCell"/>
</dbReference>
<organism evidence="14 15">
    <name type="scientific">Lichtheimia corymbifera JMRC:FSU:9682</name>
    <dbReference type="NCBI Taxonomy" id="1263082"/>
    <lineage>
        <taxon>Eukaryota</taxon>
        <taxon>Fungi</taxon>
        <taxon>Fungi incertae sedis</taxon>
        <taxon>Mucoromycota</taxon>
        <taxon>Mucoromycotina</taxon>
        <taxon>Mucoromycetes</taxon>
        <taxon>Mucorales</taxon>
        <taxon>Lichtheimiaceae</taxon>
        <taxon>Lichtheimia</taxon>
    </lineage>
</organism>
<dbReference type="AlphaFoldDB" id="A0A068S5G3"/>
<dbReference type="PANTHER" id="PTHR17098">
    <property type="entry name" value="NADH-UBIQUINONE OXIDOREDUCTASE MWFE SUBUNIT"/>
    <property type="match status" value="1"/>
</dbReference>
<keyword evidence="11" id="KW-0496">Mitochondrion</keyword>
<evidence type="ECO:0000256" key="9">
    <source>
        <dbReference type="ARBA" id="ARBA00022982"/>
    </source>
</evidence>
<reference evidence="14" key="1">
    <citation type="submission" date="2013-08" db="EMBL/GenBank/DDBJ databases">
        <title>Gene expansion shapes genome architecture in the human pathogen Lichtheimia corymbifera: an evolutionary genomics analysis in the ancient terrestrial Mucorales (Mucoromycotina).</title>
        <authorList>
            <person name="Schwartze V.U."/>
            <person name="Winter S."/>
            <person name="Shelest E."/>
            <person name="Marcet-Houben M."/>
            <person name="Horn F."/>
            <person name="Wehner S."/>
            <person name="Hoffmann K."/>
            <person name="Riege K."/>
            <person name="Sammeth M."/>
            <person name="Nowrousian M."/>
            <person name="Valiante V."/>
            <person name="Linde J."/>
            <person name="Jacobsen I.D."/>
            <person name="Marz M."/>
            <person name="Brakhage A.A."/>
            <person name="Gabaldon T."/>
            <person name="Bocker S."/>
            <person name="Voigt K."/>
        </authorList>
    </citation>
    <scope>NUCLEOTIDE SEQUENCE [LARGE SCALE GENOMIC DNA]</scope>
    <source>
        <strain evidence="14">FSU 9682</strain>
    </source>
</reference>
<evidence type="ECO:0000313" key="14">
    <source>
        <dbReference type="EMBL" id="CDH57047.1"/>
    </source>
</evidence>
<dbReference type="InterPro" id="IPR017384">
    <property type="entry name" value="NADH_Ub_cplx-1_asu_su-1"/>
</dbReference>
<feature type="transmembrane region" description="Helical" evidence="13">
    <location>
        <begin position="12"/>
        <end position="31"/>
    </location>
</feature>
<evidence type="ECO:0000256" key="5">
    <source>
        <dbReference type="ARBA" id="ARBA00022448"/>
    </source>
</evidence>
<evidence type="ECO:0000256" key="10">
    <source>
        <dbReference type="ARBA" id="ARBA00022989"/>
    </source>
</evidence>
<keyword evidence="15" id="KW-1185">Reference proteome</keyword>